<dbReference type="EMBL" id="CP051204">
    <property type="protein sequence ID" value="QJB42429.1"/>
    <property type="molecule type" value="Genomic_DNA"/>
</dbReference>
<reference evidence="1 4" key="2">
    <citation type="submission" date="2020-09" db="EMBL/GenBank/DDBJ databases">
        <authorList>
            <person name="Kittiwongwattana C."/>
        </authorList>
    </citation>
    <scope>NUCLEOTIDE SEQUENCE</scope>
    <source>
        <strain evidence="2 4">1303</strain>
        <strain evidence="1">1310</strain>
    </source>
</reference>
<organism evidence="1 3">
    <name type="scientific">Chitinophaga oryzae</name>
    <dbReference type="NCBI Taxonomy" id="2725414"/>
    <lineage>
        <taxon>Bacteria</taxon>
        <taxon>Pseudomonadati</taxon>
        <taxon>Bacteroidota</taxon>
        <taxon>Chitinophagia</taxon>
        <taxon>Chitinophagales</taxon>
        <taxon>Chitinophagaceae</taxon>
        <taxon>Chitinophaga</taxon>
    </lineage>
</organism>
<name>A0AAE6ZMU4_9BACT</name>
<dbReference type="EMBL" id="CP051205">
    <property type="protein sequence ID" value="QJB35906.1"/>
    <property type="molecule type" value="Genomic_DNA"/>
</dbReference>
<evidence type="ECO:0000313" key="4">
    <source>
        <dbReference type="Proteomes" id="UP000503144"/>
    </source>
</evidence>
<accession>A0AAE6ZMU4</accession>
<sequence length="78" mass="8483">MKNSKLKALMLQQQQSLAKQVENQEEFVVINEENLFHLQGGSGGPCDDVSDDGGVCTTNSCGQYTSCSSCDQNSCKIY</sequence>
<dbReference type="Proteomes" id="UP000502421">
    <property type="component" value="Chromosome"/>
</dbReference>
<gene>
    <name evidence="2" type="ORF">HF324_33095</name>
    <name evidence="1" type="ORF">HF329_33190</name>
</gene>
<dbReference type="KEGG" id="coy:HF329_33190"/>
<keyword evidence="4" id="KW-1185">Reference proteome</keyword>
<dbReference type="Proteomes" id="UP000503144">
    <property type="component" value="Chromosome"/>
</dbReference>
<reference evidence="3" key="1">
    <citation type="submission" date="2020-04" db="EMBL/GenBank/DDBJ databases">
        <authorList>
            <person name="Kittiwongwattana C."/>
        </authorList>
    </citation>
    <scope>NUCLEOTIDE SEQUENCE [LARGE SCALE GENOMIC DNA]</scope>
    <source>
        <strain evidence="3">1310</strain>
    </source>
</reference>
<dbReference type="AlphaFoldDB" id="A0AAE6ZMU4"/>
<proteinExistence type="predicted"/>
<evidence type="ECO:0000313" key="1">
    <source>
        <dbReference type="EMBL" id="QJB35906.1"/>
    </source>
</evidence>
<evidence type="ECO:0000313" key="2">
    <source>
        <dbReference type="EMBL" id="QJB42429.1"/>
    </source>
</evidence>
<dbReference type="RefSeq" id="WP_168811417.1">
    <property type="nucleotide sequence ID" value="NZ_CP051204.2"/>
</dbReference>
<evidence type="ECO:0000313" key="3">
    <source>
        <dbReference type="Proteomes" id="UP000502421"/>
    </source>
</evidence>
<protein>
    <submittedName>
        <fullName evidence="1">Uncharacterized protein</fullName>
    </submittedName>
</protein>